<dbReference type="SUPFAM" id="SSF52540">
    <property type="entry name" value="P-loop containing nucleoside triphosphate hydrolases"/>
    <property type="match status" value="1"/>
</dbReference>
<dbReference type="GO" id="GO:0005829">
    <property type="term" value="C:cytosol"/>
    <property type="evidence" value="ECO:0007669"/>
    <property type="project" value="TreeGrafter"/>
</dbReference>
<keyword evidence="3" id="KW-1185">Reference proteome</keyword>
<evidence type="ECO:0000313" key="2">
    <source>
        <dbReference type="EMBL" id="KKK36631.1"/>
    </source>
</evidence>
<dbReference type="GO" id="GO:0005524">
    <property type="term" value="F:ATP binding"/>
    <property type="evidence" value="ECO:0007669"/>
    <property type="project" value="TreeGrafter"/>
</dbReference>
<accession>A0A0M2SSF8</accession>
<comment type="caution">
    <text evidence="2">The sequence shown here is derived from an EMBL/GenBank/DDBJ whole genome shotgun (WGS) entry which is preliminary data.</text>
</comment>
<dbReference type="InterPro" id="IPR011006">
    <property type="entry name" value="CheY-like_superfamily"/>
</dbReference>
<dbReference type="PANTHER" id="PTHR43384:SF13">
    <property type="entry name" value="SLR0110 PROTEIN"/>
    <property type="match status" value="1"/>
</dbReference>
<dbReference type="InterPro" id="IPR025669">
    <property type="entry name" value="AAA_dom"/>
</dbReference>
<protein>
    <recommendedName>
        <fullName evidence="1">AAA+ ATPase domain-containing protein</fullName>
    </recommendedName>
</protein>
<dbReference type="OrthoDB" id="9794577at2"/>
<sequence length="395" mass="44482">MSIYWFYFSDTNTDPGDLAAYLDKKEYSLVSTNHLESLHKQLVENQTSVLFLKANSVYNVYDLCQEISVSYPHVYVILIVPDNMENVKKAMNMGASDILRASYTNEEMREAVQQAIRFMEHRSGKGKVYAQLPKENSAVLAVCGPKGGIGKTSFTANLAIAFSKKGKKVAVIDANIQFGDMAMYFNEKPKRTIYEWVKEAYGRTNYTIDQYMLQHPSGVAILAAPPRPEFFEGITEQHLKTAIDEAKKLYDVVLIDMPGYLSDIHMSCLVQANEILLLTANDLSVIRITKLYLETLDTLQLKDKVKVILNKNTKKQGLELSKLKEIIDMDIYSVLPEQGKVATGAIATGLPFVISDPRNQLSKCILKLSEKLAVKEEPEQAVQTNKVKRRFLIST</sequence>
<feature type="domain" description="AAA+ ATPase" evidence="1">
    <location>
        <begin position="136"/>
        <end position="333"/>
    </location>
</feature>
<dbReference type="RefSeq" id="WP_046525237.1">
    <property type="nucleotide sequence ID" value="NZ_LAYY01000026.1"/>
</dbReference>
<dbReference type="PATRIC" id="fig|1408103.3.peg.4089"/>
<dbReference type="InterPro" id="IPR027417">
    <property type="entry name" value="P-loop_NTPase"/>
</dbReference>
<dbReference type="EMBL" id="LAYY01000026">
    <property type="protein sequence ID" value="KKK36631.1"/>
    <property type="molecule type" value="Genomic_DNA"/>
</dbReference>
<evidence type="ECO:0000313" key="3">
    <source>
        <dbReference type="Proteomes" id="UP000034166"/>
    </source>
</evidence>
<dbReference type="Gene3D" id="3.40.50.2300">
    <property type="match status" value="1"/>
</dbReference>
<dbReference type="Proteomes" id="UP000034166">
    <property type="component" value="Unassembled WGS sequence"/>
</dbReference>
<dbReference type="GO" id="GO:0009898">
    <property type="term" value="C:cytoplasmic side of plasma membrane"/>
    <property type="evidence" value="ECO:0007669"/>
    <property type="project" value="TreeGrafter"/>
</dbReference>
<dbReference type="InterPro" id="IPR003593">
    <property type="entry name" value="AAA+_ATPase"/>
</dbReference>
<dbReference type="InterPro" id="IPR050625">
    <property type="entry name" value="ParA/MinD_ATPase"/>
</dbReference>
<organism evidence="2 3">
    <name type="scientific">Mesobacillus campisalis</name>
    <dbReference type="NCBI Taxonomy" id="1408103"/>
    <lineage>
        <taxon>Bacteria</taxon>
        <taxon>Bacillati</taxon>
        <taxon>Bacillota</taxon>
        <taxon>Bacilli</taxon>
        <taxon>Bacillales</taxon>
        <taxon>Bacillaceae</taxon>
        <taxon>Mesobacillus</taxon>
    </lineage>
</organism>
<dbReference type="GO" id="GO:0016887">
    <property type="term" value="F:ATP hydrolysis activity"/>
    <property type="evidence" value="ECO:0007669"/>
    <property type="project" value="TreeGrafter"/>
</dbReference>
<dbReference type="Gene3D" id="3.40.50.300">
    <property type="entry name" value="P-loop containing nucleotide triphosphate hydrolases"/>
    <property type="match status" value="1"/>
</dbReference>
<dbReference type="SUPFAM" id="SSF52172">
    <property type="entry name" value="CheY-like"/>
    <property type="match status" value="1"/>
</dbReference>
<dbReference type="PANTHER" id="PTHR43384">
    <property type="entry name" value="SEPTUM SITE-DETERMINING PROTEIN MIND HOMOLOG, CHLOROPLASTIC-RELATED"/>
    <property type="match status" value="1"/>
</dbReference>
<dbReference type="AlphaFoldDB" id="A0A0M2SSF8"/>
<dbReference type="SMART" id="SM00382">
    <property type="entry name" value="AAA"/>
    <property type="match status" value="1"/>
</dbReference>
<dbReference type="GO" id="GO:0051782">
    <property type="term" value="P:negative regulation of cell division"/>
    <property type="evidence" value="ECO:0007669"/>
    <property type="project" value="TreeGrafter"/>
</dbReference>
<evidence type="ECO:0000259" key="1">
    <source>
        <dbReference type="SMART" id="SM00382"/>
    </source>
</evidence>
<dbReference type="Pfam" id="PF13614">
    <property type="entry name" value="AAA_31"/>
    <property type="match status" value="1"/>
</dbReference>
<gene>
    <name evidence="2" type="ORF">WQ57_18470</name>
</gene>
<proteinExistence type="predicted"/>
<reference evidence="2 3" key="1">
    <citation type="submission" date="2015-04" db="EMBL/GenBank/DDBJ databases">
        <title>Taxonomic description and genome sequence of Bacillus campisalis sp. nov., a novel member of the genus Bacillus isolated from solar saltern.</title>
        <authorList>
            <person name="Mathan Kumar R."/>
            <person name="Kaur G."/>
            <person name="Kumar A."/>
            <person name="Singh N.K."/>
            <person name="Kaur N."/>
            <person name="Kumar N."/>
            <person name="Mayilraj S."/>
        </authorList>
    </citation>
    <scope>NUCLEOTIDE SEQUENCE [LARGE SCALE GENOMIC DNA]</scope>
    <source>
        <strain evidence="2 3">SA2-6</strain>
    </source>
</reference>
<name>A0A0M2SSF8_9BACI</name>